<name>A0A831W8E0_9GAMM</name>
<comment type="caution">
    <text evidence="3">The sequence shown here is derived from an EMBL/GenBank/DDBJ whole genome shotgun (WGS) entry which is preliminary data.</text>
</comment>
<dbReference type="PANTHER" id="PTHR30006:SF25">
    <property type="entry name" value="PHOSPHOGLYCERATE TRANSPORT REGULATORY PROTEIN PGTC"/>
    <property type="match status" value="1"/>
</dbReference>
<evidence type="ECO:0000256" key="2">
    <source>
        <dbReference type="SAM" id="SignalP"/>
    </source>
</evidence>
<dbReference type="PANTHER" id="PTHR30006">
    <property type="entry name" value="THIAMINE-BINDING PERIPLASMIC PROTEIN-RELATED"/>
    <property type="match status" value="1"/>
</dbReference>
<organism evidence="3">
    <name type="scientific">Sedimenticola thiotaurini</name>
    <dbReference type="NCBI Taxonomy" id="1543721"/>
    <lineage>
        <taxon>Bacteria</taxon>
        <taxon>Pseudomonadati</taxon>
        <taxon>Pseudomonadota</taxon>
        <taxon>Gammaproteobacteria</taxon>
        <taxon>Chromatiales</taxon>
        <taxon>Sedimenticolaceae</taxon>
        <taxon>Sedimenticola</taxon>
    </lineage>
</organism>
<dbReference type="GO" id="GO:0030288">
    <property type="term" value="C:outer membrane-bounded periplasmic space"/>
    <property type="evidence" value="ECO:0007669"/>
    <property type="project" value="TreeGrafter"/>
</dbReference>
<proteinExistence type="predicted"/>
<dbReference type="EMBL" id="DRKP01000051">
    <property type="protein sequence ID" value="HEB95630.1"/>
    <property type="molecule type" value="Genomic_DNA"/>
</dbReference>
<reference evidence="3" key="1">
    <citation type="journal article" date="2020" name="mSystems">
        <title>Genome- and Community-Level Interaction Insights into Carbon Utilization and Element Cycling Functions of Hydrothermarchaeota in Hydrothermal Sediment.</title>
        <authorList>
            <person name="Zhou Z."/>
            <person name="Liu Y."/>
            <person name="Xu W."/>
            <person name="Pan J."/>
            <person name="Luo Z.H."/>
            <person name="Li M."/>
        </authorList>
    </citation>
    <scope>NUCLEOTIDE SEQUENCE [LARGE SCALE GENOMIC DNA]</scope>
    <source>
        <strain evidence="3">HyVt-443</strain>
    </source>
</reference>
<sequence length="451" mass="49598">MTRGTINRWTAIPAALLMAAALVQSAAVGAMEKKLVVVTSYPKDLTVTFKKAFEKRYPGVRVEMLKKKTTAGVKYIQETAGNNNSDLFWASAPDAFEVLKGDGLLQKYQTRAKGIPEKVGSYPINDPDGYYKGFAASGYGIMWNTRYLKAKKLPAPKEWEDLTKAVYHNHVGMSAPSRSGTTHLTVETVLQGDGWEKGWALWKRIGGNFKTVTERSFGVPDGVNSGQFGIGIVIDFFGFSSKASGFPVEFVYPTVTTLVPANIAIVKDAPHPEAAAAFIEFLLSVEGQELLLDPKIRRLPVNPAVYAKAPKDFPNPFKDSSIGARVKFDVLKSKARYNLVNSLFDVMITYRLDDLRDAVGAIQQAEAALAGKSNPKAEALLQQAWALVDEVPIDEAKALDPGFAAIFKKKRKKKTDKVTGRQAEVEQEWDTRVKANYARAKQLAEQARGML</sequence>
<keyword evidence="1 2" id="KW-0732">Signal</keyword>
<accession>A0A831W8E0</accession>
<evidence type="ECO:0000256" key="1">
    <source>
        <dbReference type="ARBA" id="ARBA00022729"/>
    </source>
</evidence>
<dbReference type="Pfam" id="PF13343">
    <property type="entry name" value="SBP_bac_6"/>
    <property type="match status" value="1"/>
</dbReference>
<dbReference type="Gene3D" id="3.40.190.10">
    <property type="entry name" value="Periplasmic binding protein-like II"/>
    <property type="match status" value="2"/>
</dbReference>
<feature type="signal peptide" evidence="2">
    <location>
        <begin position="1"/>
        <end position="26"/>
    </location>
</feature>
<feature type="chain" id="PRO_5032307104" evidence="2">
    <location>
        <begin position="27"/>
        <end position="451"/>
    </location>
</feature>
<evidence type="ECO:0000313" key="3">
    <source>
        <dbReference type="EMBL" id="HEB95630.1"/>
    </source>
</evidence>
<protein>
    <submittedName>
        <fullName evidence="3">Extracellular solute-binding protein</fullName>
    </submittedName>
</protein>
<dbReference type="SUPFAM" id="SSF53850">
    <property type="entry name" value="Periplasmic binding protein-like II"/>
    <property type="match status" value="1"/>
</dbReference>
<gene>
    <name evidence="3" type="ORF">ENI96_04270</name>
</gene>
<dbReference type="Proteomes" id="UP000886251">
    <property type="component" value="Unassembled WGS sequence"/>
</dbReference>
<dbReference type="AlphaFoldDB" id="A0A831W8E0"/>